<gene>
    <name evidence="1" type="ORF">PM001_LOCUS22625</name>
</gene>
<dbReference type="Proteomes" id="UP001162060">
    <property type="component" value="Unassembled WGS sequence"/>
</dbReference>
<protein>
    <submittedName>
        <fullName evidence="1">Uncharacterized protein</fullName>
    </submittedName>
</protein>
<name>A0AAV1USH4_9STRA</name>
<reference evidence="1" key="1">
    <citation type="submission" date="2024-01" db="EMBL/GenBank/DDBJ databases">
        <authorList>
            <person name="Webb A."/>
        </authorList>
    </citation>
    <scope>NUCLEOTIDE SEQUENCE</scope>
    <source>
        <strain evidence="1">Pm1</strain>
    </source>
</reference>
<dbReference type="EMBL" id="CAKLBY020000227">
    <property type="protein sequence ID" value="CAK7937475.1"/>
    <property type="molecule type" value="Genomic_DNA"/>
</dbReference>
<dbReference type="AlphaFoldDB" id="A0AAV1USH4"/>
<proteinExistence type="predicted"/>
<sequence length="32" mass="3415">MKNDLNLVIRRKPPYGACADTVVVSSAIPSKA</sequence>
<evidence type="ECO:0000313" key="1">
    <source>
        <dbReference type="EMBL" id="CAK7937475.1"/>
    </source>
</evidence>
<accession>A0AAV1USH4</accession>
<evidence type="ECO:0000313" key="2">
    <source>
        <dbReference type="Proteomes" id="UP001162060"/>
    </source>
</evidence>
<comment type="caution">
    <text evidence="1">The sequence shown here is derived from an EMBL/GenBank/DDBJ whole genome shotgun (WGS) entry which is preliminary data.</text>
</comment>
<organism evidence="1 2">
    <name type="scientific">Peronospora matthiolae</name>
    <dbReference type="NCBI Taxonomy" id="2874970"/>
    <lineage>
        <taxon>Eukaryota</taxon>
        <taxon>Sar</taxon>
        <taxon>Stramenopiles</taxon>
        <taxon>Oomycota</taxon>
        <taxon>Peronosporomycetes</taxon>
        <taxon>Peronosporales</taxon>
        <taxon>Peronosporaceae</taxon>
        <taxon>Peronospora</taxon>
    </lineage>
</organism>